<organism evidence="5 6">
    <name type="scientific">Anaeroglobus geminatus F0357</name>
    <dbReference type="NCBI Taxonomy" id="861450"/>
    <lineage>
        <taxon>Bacteria</taxon>
        <taxon>Bacillati</taxon>
        <taxon>Bacillota</taxon>
        <taxon>Negativicutes</taxon>
        <taxon>Veillonellales</taxon>
        <taxon>Veillonellaceae</taxon>
        <taxon>Anaeroglobus</taxon>
    </lineage>
</organism>
<dbReference type="PATRIC" id="fig|861450.3.peg.156"/>
<accession>G9YEV2</accession>
<evidence type="ECO:0000256" key="1">
    <source>
        <dbReference type="ARBA" id="ARBA00009405"/>
    </source>
</evidence>
<name>G9YEV2_9FIRM</name>
<dbReference type="Gene3D" id="3.20.20.70">
    <property type="entry name" value="Aldolase class I"/>
    <property type="match status" value="1"/>
</dbReference>
<comment type="similarity">
    <text evidence="1">Belongs to the HMG-CoA lyase family.</text>
</comment>
<gene>
    <name evidence="5" type="ORF">HMPREF0080_00162</name>
</gene>
<comment type="caution">
    <text evidence="5">The sequence shown here is derived from an EMBL/GenBank/DDBJ whole genome shotgun (WGS) entry which is preliminary data.</text>
</comment>
<dbReference type="GO" id="GO:0006552">
    <property type="term" value="P:L-leucine catabolic process"/>
    <property type="evidence" value="ECO:0007669"/>
    <property type="project" value="TreeGrafter"/>
</dbReference>
<sequence>MKQMNGMKRVKFIEVGPRDGFQNVKEYIPTEEKLKIIDLLVGTGIKTMEIGSFVHPKAIPQMKDVKEVVVKTLEKYGESDIEFFALVPNLFGAKAAADCGLKKIDTVVSVSESHNKANINRTVEESLNGLAEIREAFPEMKIILSLATSFTCPFEGITPVKNVLKIIQRGVDEGIHEFCLADTVGQADPLMVRKTVKAVKEAFPNEYFELHIHDTRGMGLATTLAGIEAGIPHVQAAVGGLGGCPFAPGASGNVASEDLIFMLDAMGYETGVDFEKLLAAAKYERQIIDGNYSGHQVNIGGPCEN</sequence>
<dbReference type="InterPro" id="IPR000891">
    <property type="entry name" value="PYR_CT"/>
</dbReference>
<dbReference type="CDD" id="cd07938">
    <property type="entry name" value="DRE_TIM_HMGL"/>
    <property type="match status" value="1"/>
</dbReference>
<dbReference type="RefSeq" id="WP_006789145.1">
    <property type="nucleotide sequence ID" value="NZ_JH417566.1"/>
</dbReference>
<dbReference type="GO" id="GO:0046951">
    <property type="term" value="P:ketone body biosynthetic process"/>
    <property type="evidence" value="ECO:0007669"/>
    <property type="project" value="TreeGrafter"/>
</dbReference>
<protein>
    <submittedName>
        <fullName evidence="5">HMGL-like protein</fullName>
    </submittedName>
</protein>
<dbReference type="InterPro" id="IPR013785">
    <property type="entry name" value="Aldolase_TIM"/>
</dbReference>
<dbReference type="PANTHER" id="PTHR42738">
    <property type="entry name" value="HYDROXYMETHYLGLUTARYL-COA LYASE"/>
    <property type="match status" value="1"/>
</dbReference>
<dbReference type="PROSITE" id="PS50991">
    <property type="entry name" value="PYR_CT"/>
    <property type="match status" value="1"/>
</dbReference>
<keyword evidence="6" id="KW-1185">Reference proteome</keyword>
<evidence type="ECO:0000256" key="2">
    <source>
        <dbReference type="ARBA" id="ARBA00022723"/>
    </source>
</evidence>
<dbReference type="NCBIfam" id="NF004283">
    <property type="entry name" value="PRK05692.1"/>
    <property type="match status" value="1"/>
</dbReference>
<dbReference type="GO" id="GO:0046872">
    <property type="term" value="F:metal ion binding"/>
    <property type="evidence" value="ECO:0007669"/>
    <property type="project" value="UniProtKB-KW"/>
</dbReference>
<dbReference type="GO" id="GO:0004419">
    <property type="term" value="F:hydroxymethylglutaryl-CoA lyase activity"/>
    <property type="evidence" value="ECO:0007669"/>
    <property type="project" value="TreeGrafter"/>
</dbReference>
<dbReference type="Proteomes" id="UP000005481">
    <property type="component" value="Unassembled WGS sequence"/>
</dbReference>
<evidence type="ECO:0000313" key="6">
    <source>
        <dbReference type="Proteomes" id="UP000005481"/>
    </source>
</evidence>
<evidence type="ECO:0000313" key="5">
    <source>
        <dbReference type="EMBL" id="EHM43513.1"/>
    </source>
</evidence>
<proteinExistence type="inferred from homology"/>
<dbReference type="STRING" id="861450.HMPREF0080_00162"/>
<evidence type="ECO:0000259" key="4">
    <source>
        <dbReference type="PROSITE" id="PS50991"/>
    </source>
</evidence>
<reference evidence="5 6" key="1">
    <citation type="submission" date="2011-08" db="EMBL/GenBank/DDBJ databases">
        <authorList>
            <person name="Weinstock G."/>
            <person name="Sodergren E."/>
            <person name="Clifton S."/>
            <person name="Fulton L."/>
            <person name="Fulton B."/>
            <person name="Courtney L."/>
            <person name="Fronick C."/>
            <person name="Harrison M."/>
            <person name="Strong C."/>
            <person name="Farmer C."/>
            <person name="Delahaunty K."/>
            <person name="Markovic C."/>
            <person name="Hall O."/>
            <person name="Minx P."/>
            <person name="Tomlinson C."/>
            <person name="Mitreva M."/>
            <person name="Hou S."/>
            <person name="Chen J."/>
            <person name="Wollam A."/>
            <person name="Pepin K.H."/>
            <person name="Johnson M."/>
            <person name="Bhonagiri V."/>
            <person name="Zhang X."/>
            <person name="Suruliraj S."/>
            <person name="Warren W."/>
            <person name="Chinwalla A."/>
            <person name="Mardis E.R."/>
            <person name="Wilson R.K."/>
        </authorList>
    </citation>
    <scope>NUCLEOTIDE SEQUENCE [LARGE SCALE GENOMIC DNA]</scope>
    <source>
        <strain evidence="5 6">F0357</strain>
    </source>
</reference>
<dbReference type="PANTHER" id="PTHR42738:SF7">
    <property type="entry name" value="HYDROXYMETHYLGLUTARYL-COA LYASE"/>
    <property type="match status" value="1"/>
</dbReference>
<keyword evidence="3" id="KW-0456">Lyase</keyword>
<dbReference type="SUPFAM" id="SSF51569">
    <property type="entry name" value="Aldolase"/>
    <property type="match status" value="1"/>
</dbReference>
<feature type="domain" description="Pyruvate carboxyltransferase" evidence="4">
    <location>
        <begin position="10"/>
        <end position="278"/>
    </location>
</feature>
<dbReference type="HOGENOM" id="CLU_022138_3_2_9"/>
<evidence type="ECO:0000256" key="3">
    <source>
        <dbReference type="ARBA" id="ARBA00023239"/>
    </source>
</evidence>
<dbReference type="InterPro" id="IPR043594">
    <property type="entry name" value="HMGL"/>
</dbReference>
<dbReference type="EMBL" id="AGCJ01000007">
    <property type="protein sequence ID" value="EHM43513.1"/>
    <property type="molecule type" value="Genomic_DNA"/>
</dbReference>
<dbReference type="Pfam" id="PF00682">
    <property type="entry name" value="HMGL-like"/>
    <property type="match status" value="1"/>
</dbReference>
<dbReference type="eggNOG" id="COG0119">
    <property type="taxonomic scope" value="Bacteria"/>
</dbReference>
<keyword evidence="2" id="KW-0479">Metal-binding</keyword>
<dbReference type="AlphaFoldDB" id="G9YEV2"/>